<evidence type="ECO:0000313" key="1">
    <source>
        <dbReference type="EMBL" id="ASI13625.1"/>
    </source>
</evidence>
<gene>
    <name evidence="1" type="ORF">Mia14_0295</name>
</gene>
<dbReference type="Proteomes" id="UP000197679">
    <property type="component" value="Chromosome"/>
</dbReference>
<organism evidence="1 2">
    <name type="scientific">Candidatus Mancarchaeum acidiphilum</name>
    <dbReference type="NCBI Taxonomy" id="1920749"/>
    <lineage>
        <taxon>Archaea</taxon>
        <taxon>Candidatus Micrarchaeota</taxon>
        <taxon>Candidatus Mancarchaeum</taxon>
    </lineage>
</organism>
<dbReference type="GO" id="GO:0032259">
    <property type="term" value="P:methylation"/>
    <property type="evidence" value="ECO:0007669"/>
    <property type="project" value="UniProtKB-KW"/>
</dbReference>
<reference evidence="1 2" key="1">
    <citation type="journal article" date="2017" name="Nat. Commun.">
        <title>'ARMAN' archaea depend on association with euryarchaeal host in culture and in situ.</title>
        <authorList>
            <person name="Golyshina O."/>
            <person name="Toshchakov S."/>
            <person name="Makarova K."/>
            <person name="Gavrilov S."/>
            <person name="Korzhenkov A."/>
            <person name="La Cono V."/>
            <person name="Arcadi E."/>
            <person name="Nechitaylo T."/>
            <person name="Ferrer M."/>
            <person name="Kublanov I."/>
            <person name="Wolf Y."/>
            <person name="Yakimov M."/>
            <person name="Golyshin P."/>
            <person name="Slesarev A."/>
            <person name="Kozyavkin S."/>
        </authorList>
    </citation>
    <scope>NUCLEOTIDE SEQUENCE [LARGE SCALE GENOMIC DNA]</scope>
    <source>
        <strain evidence="1 2">Mia14</strain>
    </source>
</reference>
<accession>A0A218NMC4</accession>
<dbReference type="RefSeq" id="WP_088819787.1">
    <property type="nucleotide sequence ID" value="NZ_CP019964.1"/>
</dbReference>
<dbReference type="AlphaFoldDB" id="A0A218NMC4"/>
<dbReference type="GO" id="GO:0008168">
    <property type="term" value="F:methyltransferase activity"/>
    <property type="evidence" value="ECO:0007669"/>
    <property type="project" value="UniProtKB-KW"/>
</dbReference>
<proteinExistence type="predicted"/>
<dbReference type="GeneID" id="33313852"/>
<name>A0A218NMC4_9ARCH</name>
<protein>
    <submittedName>
        <fullName evidence="1">SAM-dependent methyltransferase</fullName>
    </submittedName>
</protein>
<keyword evidence="2" id="KW-1185">Reference proteome</keyword>
<keyword evidence="1" id="KW-0489">Methyltransferase</keyword>
<dbReference type="EMBL" id="CP019964">
    <property type="protein sequence ID" value="ASI13625.1"/>
    <property type="molecule type" value="Genomic_DNA"/>
</dbReference>
<dbReference type="KEGG" id="marh:Mia14_0295"/>
<keyword evidence="1" id="KW-0808">Transferase</keyword>
<sequence>MGKYYCHWFSPEELVHEFKIASKKAKFLELSALEGLATPSIEEINNISKDRKAWKNWLSVHYKLCTKSEVVGVSIHILLIGRKSK</sequence>
<evidence type="ECO:0000313" key="2">
    <source>
        <dbReference type="Proteomes" id="UP000197679"/>
    </source>
</evidence>